<reference evidence="1 2" key="1">
    <citation type="submission" date="2020-08" db="EMBL/GenBank/DDBJ databases">
        <title>Genome public.</title>
        <authorList>
            <person name="Liu C."/>
            <person name="Sun Q."/>
        </authorList>
    </citation>
    <scope>NUCLEOTIDE SEQUENCE [LARGE SCALE GENOMIC DNA]</scope>
    <source>
        <strain evidence="1 2">3_YM_SP_D4_24.mj</strain>
    </source>
</reference>
<dbReference type="SUPFAM" id="SSF46785">
    <property type="entry name" value="Winged helix' DNA-binding domain"/>
    <property type="match status" value="1"/>
</dbReference>
<dbReference type="Gene3D" id="1.10.10.10">
    <property type="entry name" value="Winged helix-like DNA-binding domain superfamily/Winged helix DNA-binding domain"/>
    <property type="match status" value="1"/>
</dbReference>
<proteinExistence type="predicted"/>
<dbReference type="InterPro" id="IPR036390">
    <property type="entry name" value="WH_DNA-bd_sf"/>
</dbReference>
<dbReference type="Proteomes" id="UP000661649">
    <property type="component" value="Unassembled WGS sequence"/>
</dbReference>
<dbReference type="InterPro" id="IPR002481">
    <property type="entry name" value="FUR"/>
</dbReference>
<evidence type="ECO:0000313" key="1">
    <source>
        <dbReference type="EMBL" id="MBC8628205.1"/>
    </source>
</evidence>
<evidence type="ECO:0000313" key="2">
    <source>
        <dbReference type="Proteomes" id="UP000661649"/>
    </source>
</evidence>
<dbReference type="InterPro" id="IPR036388">
    <property type="entry name" value="WH-like_DNA-bd_sf"/>
</dbReference>
<gene>
    <name evidence="1" type="ORF">H8712_06185</name>
</gene>
<name>A0ABR7P9W6_9FIRM</name>
<dbReference type="Pfam" id="PF01475">
    <property type="entry name" value="FUR"/>
    <property type="match status" value="1"/>
</dbReference>
<dbReference type="EMBL" id="JACRTP010000002">
    <property type="protein sequence ID" value="MBC8628205.1"/>
    <property type="molecule type" value="Genomic_DNA"/>
</dbReference>
<keyword evidence="2" id="KW-1185">Reference proteome</keyword>
<protein>
    <submittedName>
        <fullName evidence="1">Transcriptional repressor</fullName>
    </submittedName>
</protein>
<organism evidence="1 2">
    <name type="scientific">Blautia stercoris</name>
    <dbReference type="NCBI Taxonomy" id="871664"/>
    <lineage>
        <taxon>Bacteria</taxon>
        <taxon>Bacillati</taxon>
        <taxon>Bacillota</taxon>
        <taxon>Clostridia</taxon>
        <taxon>Lachnospirales</taxon>
        <taxon>Lachnospiraceae</taxon>
        <taxon>Blautia</taxon>
    </lineage>
</organism>
<sequence>MQKDRIVSKFKAKGGRMTRQRELVLDIILEGDCSCCKEIYYRAMQKDPEIGVATVYRMVNKLEEMGVISRKNMYKIENQTKRHPQQGSCMVELEDNSVCKLTSKKWKKVMEAGLEACGYAKKGQRVKKIII</sequence>
<accession>A0ABR7P9W6</accession>
<comment type="caution">
    <text evidence="1">The sequence shown here is derived from an EMBL/GenBank/DDBJ whole genome shotgun (WGS) entry which is preliminary data.</text>
</comment>